<protein>
    <submittedName>
        <fullName evidence="4">NodT family efflux transporter outer membrane factor (OMF) lipoprotein</fullName>
    </submittedName>
</protein>
<dbReference type="InterPro" id="IPR003423">
    <property type="entry name" value="OMP_efflux"/>
</dbReference>
<dbReference type="InterPro" id="IPR010131">
    <property type="entry name" value="MdtP/NodT-like"/>
</dbReference>
<dbReference type="SUPFAM" id="SSF56954">
    <property type="entry name" value="Outer membrane efflux proteins (OEP)"/>
    <property type="match status" value="1"/>
</dbReference>
<dbReference type="Pfam" id="PF02321">
    <property type="entry name" value="OEP"/>
    <property type="match status" value="2"/>
</dbReference>
<accession>A0A4R1I0U8</accession>
<keyword evidence="2" id="KW-0812">Transmembrane</keyword>
<dbReference type="PANTHER" id="PTHR30203">
    <property type="entry name" value="OUTER MEMBRANE CATION EFFLUX PROTEIN"/>
    <property type="match status" value="1"/>
</dbReference>
<gene>
    <name evidence="4" type="ORF">EV667_3371</name>
</gene>
<sequence>MGAPPIRTRQTKQHGPRHARFSVAVPPGRLRSLPLGRLCCIVAPLLLAGCMVGPNFRAPSAPAVSGYTVETRLRPAMATDIVGGAPQNFVDTLDVGGQWWREFNAPQINAFVEEAVRNHPDVRAAQYALRAARETALQVRGQWVPQVSGNVSATREQITAASGGTTGKPTLYNLYETTVNVSYTLDVFGGIRRQVESAEAQAQYQRFEMEATYLALTANVVTSAVTDASLRAQIAATQAIVTAETDQLRRVQRQFEVGAVSQVDVLAQQATLAQTQATLPPLQKQLAQGRNQLMAYLGRLPSEDRGESVDLRSLRLPRTLPVSLPGQLVRQRPDIRLAEATLHQAAATVGVNTANLLPQFTLTPSVSSQALTVGQLFTPQGLAWTAAASIAQTLMDGAQLYRTKEASVAAFEQDYALYQSTVLTAFQNVADALRAVQYDAATLRAQALAEQSALDSLKMAQEQFKVGAIGYAIVIDAQQTYQNAVIARIQTQAMRYNDTVALFQALGGGWWNRIDETSDAAIRNGGYLEGPDGPALAATRPGLPDLPPTPEPGTAKEKSR</sequence>
<dbReference type="GO" id="GO:0005886">
    <property type="term" value="C:plasma membrane"/>
    <property type="evidence" value="ECO:0007669"/>
    <property type="project" value="UniProtKB-SubCell"/>
</dbReference>
<keyword evidence="2" id="KW-0564">Palmitate</keyword>
<dbReference type="AlphaFoldDB" id="A0A4R1I0U8"/>
<dbReference type="Gene3D" id="2.20.200.10">
    <property type="entry name" value="Outer membrane efflux proteins (OEP)"/>
    <property type="match status" value="1"/>
</dbReference>
<dbReference type="EMBL" id="SMFY01000003">
    <property type="protein sequence ID" value="TCK23532.1"/>
    <property type="molecule type" value="Genomic_DNA"/>
</dbReference>
<evidence type="ECO:0000313" key="4">
    <source>
        <dbReference type="EMBL" id="TCK23532.1"/>
    </source>
</evidence>
<keyword evidence="5" id="KW-1185">Reference proteome</keyword>
<evidence type="ECO:0000313" key="5">
    <source>
        <dbReference type="Proteomes" id="UP000295030"/>
    </source>
</evidence>
<comment type="subcellular location">
    <subcellularLocation>
        <location evidence="2">Cell membrane</location>
        <topology evidence="2">Lipid-anchor</topology>
    </subcellularLocation>
</comment>
<dbReference type="NCBIfam" id="TIGR01845">
    <property type="entry name" value="outer_NodT"/>
    <property type="match status" value="1"/>
</dbReference>
<comment type="similarity">
    <text evidence="1 2">Belongs to the outer membrane factor (OMF) (TC 1.B.17) family.</text>
</comment>
<evidence type="ECO:0000256" key="2">
    <source>
        <dbReference type="RuleBase" id="RU362097"/>
    </source>
</evidence>
<comment type="caution">
    <text evidence="4">The sequence shown here is derived from an EMBL/GenBank/DDBJ whole genome shotgun (WGS) entry which is preliminary data.</text>
</comment>
<dbReference type="PANTHER" id="PTHR30203:SF33">
    <property type="entry name" value="BLR4455 PROTEIN"/>
    <property type="match status" value="1"/>
</dbReference>
<name>A0A4R1I0U8_ANCAQ</name>
<evidence type="ECO:0000256" key="1">
    <source>
        <dbReference type="ARBA" id="ARBA00007613"/>
    </source>
</evidence>
<keyword evidence="2 4" id="KW-0449">Lipoprotein</keyword>
<organism evidence="4 5">
    <name type="scientific">Ancylobacter aquaticus</name>
    <dbReference type="NCBI Taxonomy" id="100"/>
    <lineage>
        <taxon>Bacteria</taxon>
        <taxon>Pseudomonadati</taxon>
        <taxon>Pseudomonadota</taxon>
        <taxon>Alphaproteobacteria</taxon>
        <taxon>Hyphomicrobiales</taxon>
        <taxon>Xanthobacteraceae</taxon>
        <taxon>Ancylobacter</taxon>
    </lineage>
</organism>
<proteinExistence type="inferred from homology"/>
<dbReference type="GO" id="GO:0015562">
    <property type="term" value="F:efflux transmembrane transporter activity"/>
    <property type="evidence" value="ECO:0007669"/>
    <property type="project" value="InterPro"/>
</dbReference>
<dbReference type="Gene3D" id="1.20.1600.10">
    <property type="entry name" value="Outer membrane efflux proteins (OEP)"/>
    <property type="match status" value="1"/>
</dbReference>
<feature type="region of interest" description="Disordered" evidence="3">
    <location>
        <begin position="530"/>
        <end position="560"/>
    </location>
</feature>
<keyword evidence="2" id="KW-1134">Transmembrane beta strand</keyword>
<dbReference type="Proteomes" id="UP000295030">
    <property type="component" value="Unassembled WGS sequence"/>
</dbReference>
<reference evidence="4 5" key="1">
    <citation type="submission" date="2019-03" db="EMBL/GenBank/DDBJ databases">
        <title>Genomic Encyclopedia of Type Strains, Phase IV (KMG-IV): sequencing the most valuable type-strain genomes for metagenomic binning, comparative biology and taxonomic classification.</title>
        <authorList>
            <person name="Goeker M."/>
        </authorList>
    </citation>
    <scope>NUCLEOTIDE SEQUENCE [LARGE SCALE GENOMIC DNA]</scope>
    <source>
        <strain evidence="4 5">DSM 101</strain>
    </source>
</reference>
<evidence type="ECO:0000256" key="3">
    <source>
        <dbReference type="SAM" id="MobiDB-lite"/>
    </source>
</evidence>
<keyword evidence="2" id="KW-0472">Membrane</keyword>